<proteinExistence type="predicted"/>
<feature type="non-terminal residue" evidence="1">
    <location>
        <position position="1"/>
    </location>
</feature>
<gene>
    <name evidence="1" type="ORF">BV25DRAFT_1769394</name>
</gene>
<dbReference type="EMBL" id="MU277206">
    <property type="protein sequence ID" value="KAI0062744.1"/>
    <property type="molecule type" value="Genomic_DNA"/>
</dbReference>
<evidence type="ECO:0000313" key="2">
    <source>
        <dbReference type="Proteomes" id="UP000814140"/>
    </source>
</evidence>
<feature type="non-terminal residue" evidence="1">
    <location>
        <position position="409"/>
    </location>
</feature>
<keyword evidence="2" id="KW-1185">Reference proteome</keyword>
<reference evidence="1" key="1">
    <citation type="submission" date="2021-03" db="EMBL/GenBank/DDBJ databases">
        <authorList>
            <consortium name="DOE Joint Genome Institute"/>
            <person name="Ahrendt S."/>
            <person name="Looney B.P."/>
            <person name="Miyauchi S."/>
            <person name="Morin E."/>
            <person name="Drula E."/>
            <person name="Courty P.E."/>
            <person name="Chicoki N."/>
            <person name="Fauchery L."/>
            <person name="Kohler A."/>
            <person name="Kuo A."/>
            <person name="Labutti K."/>
            <person name="Pangilinan J."/>
            <person name="Lipzen A."/>
            <person name="Riley R."/>
            <person name="Andreopoulos W."/>
            <person name="He G."/>
            <person name="Johnson J."/>
            <person name="Barry K.W."/>
            <person name="Grigoriev I.V."/>
            <person name="Nagy L."/>
            <person name="Hibbett D."/>
            <person name="Henrissat B."/>
            <person name="Matheny P.B."/>
            <person name="Labbe J."/>
            <person name="Martin F."/>
        </authorList>
    </citation>
    <scope>NUCLEOTIDE SEQUENCE</scope>
    <source>
        <strain evidence="1">HHB10654</strain>
    </source>
</reference>
<reference evidence="1" key="2">
    <citation type="journal article" date="2022" name="New Phytol.">
        <title>Evolutionary transition to the ectomycorrhizal habit in the genomes of a hyperdiverse lineage of mushroom-forming fungi.</title>
        <authorList>
            <person name="Looney B."/>
            <person name="Miyauchi S."/>
            <person name="Morin E."/>
            <person name="Drula E."/>
            <person name="Courty P.E."/>
            <person name="Kohler A."/>
            <person name="Kuo A."/>
            <person name="LaButti K."/>
            <person name="Pangilinan J."/>
            <person name="Lipzen A."/>
            <person name="Riley R."/>
            <person name="Andreopoulos W."/>
            <person name="He G."/>
            <person name="Johnson J."/>
            <person name="Nolan M."/>
            <person name="Tritt A."/>
            <person name="Barry K.W."/>
            <person name="Grigoriev I.V."/>
            <person name="Nagy L.G."/>
            <person name="Hibbett D."/>
            <person name="Henrissat B."/>
            <person name="Matheny P.B."/>
            <person name="Labbe J."/>
            <person name="Martin F.M."/>
        </authorList>
    </citation>
    <scope>NUCLEOTIDE SEQUENCE</scope>
    <source>
        <strain evidence="1">HHB10654</strain>
    </source>
</reference>
<organism evidence="1 2">
    <name type="scientific">Artomyces pyxidatus</name>
    <dbReference type="NCBI Taxonomy" id="48021"/>
    <lineage>
        <taxon>Eukaryota</taxon>
        <taxon>Fungi</taxon>
        <taxon>Dikarya</taxon>
        <taxon>Basidiomycota</taxon>
        <taxon>Agaricomycotina</taxon>
        <taxon>Agaricomycetes</taxon>
        <taxon>Russulales</taxon>
        <taxon>Auriscalpiaceae</taxon>
        <taxon>Artomyces</taxon>
    </lineage>
</organism>
<sequence length="409" mass="45767">RTLYDIIWSSLVTILACVWTAVHRNIPGPSQGRLSRTREMTKVLVITLLMPEWVLAWAIRQFLNAPWIAKGWEGRAEWTTVHGFFVIMGGFHYYEGGNPKQPLSPTDVLELVKSGDLVPPTEDEIAMWSQADVLSKAISVVQTFWFVVQCIARRVEGLPISQLELMTIAYTTITIAMYLAWWQKPLNVSGSIRVAGKVLPERTPELDEEWYERVLGYAVSWRQWPGTRAEAWRAKGVTGRTLFVLIGFRDVFVDMRKHPRVPTFYGGTSSATADAPVTRVFAHTIVADHVALVVAMVFGAVHCVAWNYAFPSYALRLVWRLSAAAIVAAPAGAAVSMVARWIVVRLSGVGQESPLRRYIILGQTGWTVVAGALYLTARILLMALSFVALRSLPAEAYQTVQWTFRIPHL</sequence>
<evidence type="ECO:0000313" key="1">
    <source>
        <dbReference type="EMBL" id="KAI0062744.1"/>
    </source>
</evidence>
<protein>
    <submittedName>
        <fullName evidence="1">Uncharacterized protein</fullName>
    </submittedName>
</protein>
<accession>A0ACB8T223</accession>
<dbReference type="Proteomes" id="UP000814140">
    <property type="component" value="Unassembled WGS sequence"/>
</dbReference>
<comment type="caution">
    <text evidence="1">The sequence shown here is derived from an EMBL/GenBank/DDBJ whole genome shotgun (WGS) entry which is preliminary data.</text>
</comment>
<name>A0ACB8T223_9AGAM</name>